<comment type="caution">
    <text evidence="3">The sequence shown here is derived from an EMBL/GenBank/DDBJ whole genome shotgun (WGS) entry which is preliminary data.</text>
</comment>
<dbReference type="AlphaFoldDB" id="A0A5C6EI69"/>
<evidence type="ECO:0008006" key="5">
    <source>
        <dbReference type="Google" id="ProtNLM"/>
    </source>
</evidence>
<reference evidence="3 4" key="1">
    <citation type="submission" date="2019-02" db="EMBL/GenBank/DDBJ databases">
        <title>Deep-cultivation of Planctomycetes and their phenomic and genomic characterization uncovers novel biology.</title>
        <authorList>
            <person name="Wiegand S."/>
            <person name="Jogler M."/>
            <person name="Boedeker C."/>
            <person name="Pinto D."/>
            <person name="Vollmers J."/>
            <person name="Rivas-Marin E."/>
            <person name="Kohn T."/>
            <person name="Peeters S.H."/>
            <person name="Heuer A."/>
            <person name="Rast P."/>
            <person name="Oberbeckmann S."/>
            <person name="Bunk B."/>
            <person name="Jeske O."/>
            <person name="Meyerdierks A."/>
            <person name="Storesund J.E."/>
            <person name="Kallscheuer N."/>
            <person name="Luecker S."/>
            <person name="Lage O.M."/>
            <person name="Pohl T."/>
            <person name="Merkel B.J."/>
            <person name="Hornburger P."/>
            <person name="Mueller R.-W."/>
            <person name="Bruemmer F."/>
            <person name="Labrenz M."/>
            <person name="Spormann A.M."/>
            <person name="Op Den Camp H."/>
            <person name="Overmann J."/>
            <person name="Amann R."/>
            <person name="Jetten M.S.M."/>
            <person name="Mascher T."/>
            <person name="Medema M.H."/>
            <person name="Devos D.P."/>
            <person name="Kaster A.-K."/>
            <person name="Ovreas L."/>
            <person name="Rohde M."/>
            <person name="Galperin M.Y."/>
            <person name="Jogler C."/>
        </authorList>
    </citation>
    <scope>NUCLEOTIDE SEQUENCE [LARGE SCALE GENOMIC DNA]</scope>
    <source>
        <strain evidence="3 4">Poly59</strain>
    </source>
</reference>
<dbReference type="Proteomes" id="UP000317977">
    <property type="component" value="Unassembled WGS sequence"/>
</dbReference>
<dbReference type="RefSeq" id="WP_146536224.1">
    <property type="nucleotide sequence ID" value="NZ_SJPX01000005.1"/>
</dbReference>
<organism evidence="3 4">
    <name type="scientific">Rubripirellula reticaptiva</name>
    <dbReference type="NCBI Taxonomy" id="2528013"/>
    <lineage>
        <taxon>Bacteria</taxon>
        <taxon>Pseudomonadati</taxon>
        <taxon>Planctomycetota</taxon>
        <taxon>Planctomycetia</taxon>
        <taxon>Pirellulales</taxon>
        <taxon>Pirellulaceae</taxon>
        <taxon>Rubripirellula</taxon>
    </lineage>
</organism>
<evidence type="ECO:0000313" key="4">
    <source>
        <dbReference type="Proteomes" id="UP000317977"/>
    </source>
</evidence>
<keyword evidence="2" id="KW-1133">Transmembrane helix</keyword>
<dbReference type="EMBL" id="SJPX01000005">
    <property type="protein sequence ID" value="TWU47757.1"/>
    <property type="molecule type" value="Genomic_DNA"/>
</dbReference>
<evidence type="ECO:0000256" key="2">
    <source>
        <dbReference type="SAM" id="Phobius"/>
    </source>
</evidence>
<feature type="transmembrane region" description="Helical" evidence="2">
    <location>
        <begin position="16"/>
        <end position="34"/>
    </location>
</feature>
<sequence>MSTSPFELFRQNLKPFMIFATLLALVSFVVLPILQTYLQKQAGAAGDVVVAKYAGTELTQTRVGYFTQNHAATVNFLGELANETIARGGVPRTSGFQYDAQAKQIRSLGINENPNNEGTIRTFMFADRARKAGFELDDNALQVWLERFTDGLISPSEITARLMKSTSNRMGPPHLYEQLRSHLLADVYLRRGNSGLFGTQGPLLTPDEQWRNFLKLNQNAVVNTYGVLVNDYIDKTDAEPAASRIREVFEDGKDRDPSDQSAEPGFHKRYNAKFEYLVGNYQTYLDEEVAKLDEAAIRAEYERRLKGGDFQLPEEAAVEEKATVEEAEAEVATEEEVAEEEAMVEDAVVEEAKEEEKKEEPAAEVKAEKKADAKADDAKEEVKEAVEESVEDAAEAADDKKSSSVTRTSAVRLVAFQDDEAEGKGEAAADAEADKTADEKEEMKADEEPAEEKAEAKEAKPEAAEEEPAEEKKPEPKKEEPKKDEPKEEEEPKKEEPKVQTFEDVRDDIANDLAAPKARERMDKAVTAATSAMRTYFSRQGIYQSYLASGKEAEPPVRPDLAKLAGELGLKLESIGPHDELTISDEPISNSFEVGTQFGRRGPSFAVMMFGFDNGQTQLAKQPLFSPVRTADDQSGKIYVTWKVEETEAYTPSLDEVRDEVVMAIRMEEARKLAKAAAAELAKKAEAGAPLADLVPDDKKDNFRQDLGPFTWMDSFGFQGATIGNVPELDSVGDKFMSAVFTTDEGKVATAVNQPERVVYVVEPTKFEPSTDELRAQFKQPVNRMMARMVASDITDIRRGYYESMDKEMGFEEIKPEDE</sequence>
<evidence type="ECO:0000256" key="1">
    <source>
        <dbReference type="SAM" id="MobiDB-lite"/>
    </source>
</evidence>
<proteinExistence type="predicted"/>
<feature type="region of interest" description="Disordered" evidence="1">
    <location>
        <begin position="330"/>
        <end position="508"/>
    </location>
</feature>
<evidence type="ECO:0000313" key="3">
    <source>
        <dbReference type="EMBL" id="TWU47757.1"/>
    </source>
</evidence>
<protein>
    <recommendedName>
        <fullName evidence="5">Periplasmic folding chaperone</fullName>
    </recommendedName>
</protein>
<dbReference type="OrthoDB" id="280375at2"/>
<feature type="compositionally biased region" description="Acidic residues" evidence="1">
    <location>
        <begin position="330"/>
        <end position="349"/>
    </location>
</feature>
<feature type="compositionally biased region" description="Basic and acidic residues" evidence="1">
    <location>
        <begin position="470"/>
        <end position="508"/>
    </location>
</feature>
<accession>A0A5C6EI69</accession>
<gene>
    <name evidence="3" type="ORF">Poly59_45980</name>
</gene>
<keyword evidence="4" id="KW-1185">Reference proteome</keyword>
<feature type="compositionally biased region" description="Acidic residues" evidence="1">
    <location>
        <begin position="387"/>
        <end position="396"/>
    </location>
</feature>
<feature type="compositionally biased region" description="Basic and acidic residues" evidence="1">
    <location>
        <begin position="350"/>
        <end position="386"/>
    </location>
</feature>
<keyword evidence="2" id="KW-0472">Membrane</keyword>
<feature type="compositionally biased region" description="Basic and acidic residues" evidence="1">
    <location>
        <begin position="422"/>
        <end position="463"/>
    </location>
</feature>
<name>A0A5C6EI69_9BACT</name>
<keyword evidence="2" id="KW-0812">Transmembrane</keyword>